<name>A0A7W6A2D0_9CAUL</name>
<dbReference type="PANTHER" id="PTHR48081:SF8">
    <property type="entry name" value="ALPHA_BETA HYDROLASE FOLD-3 DOMAIN-CONTAINING PROTEIN-RELATED"/>
    <property type="match status" value="1"/>
</dbReference>
<evidence type="ECO:0000256" key="1">
    <source>
        <dbReference type="ARBA" id="ARBA00022801"/>
    </source>
</evidence>
<dbReference type="InterPro" id="IPR050300">
    <property type="entry name" value="GDXG_lipolytic_enzyme"/>
</dbReference>
<evidence type="ECO:0000259" key="2">
    <source>
        <dbReference type="Pfam" id="PF07859"/>
    </source>
</evidence>
<dbReference type="Proteomes" id="UP000532936">
    <property type="component" value="Unassembled WGS sequence"/>
</dbReference>
<dbReference type="RefSeq" id="WP_246331594.1">
    <property type="nucleotide sequence ID" value="NZ_JACIDA010000001.1"/>
</dbReference>
<dbReference type="InterPro" id="IPR013094">
    <property type="entry name" value="AB_hydrolase_3"/>
</dbReference>
<gene>
    <name evidence="3" type="ORF">GGR11_001510</name>
</gene>
<accession>A0A7W6A2D0</accession>
<dbReference type="Gene3D" id="3.40.50.1820">
    <property type="entry name" value="alpha/beta hydrolase"/>
    <property type="match status" value="1"/>
</dbReference>
<organism evidence="3 4">
    <name type="scientific">Brevundimonas mediterranea</name>
    <dbReference type="NCBI Taxonomy" id="74329"/>
    <lineage>
        <taxon>Bacteria</taxon>
        <taxon>Pseudomonadati</taxon>
        <taxon>Pseudomonadota</taxon>
        <taxon>Alphaproteobacteria</taxon>
        <taxon>Caulobacterales</taxon>
        <taxon>Caulobacteraceae</taxon>
        <taxon>Brevundimonas</taxon>
    </lineage>
</organism>
<dbReference type="EMBL" id="JACIDA010000001">
    <property type="protein sequence ID" value="MBB3871996.1"/>
    <property type="molecule type" value="Genomic_DNA"/>
</dbReference>
<dbReference type="Pfam" id="PF07859">
    <property type="entry name" value="Abhydrolase_3"/>
    <property type="match status" value="1"/>
</dbReference>
<dbReference type="GO" id="GO:0016787">
    <property type="term" value="F:hydrolase activity"/>
    <property type="evidence" value="ECO:0007669"/>
    <property type="project" value="UniProtKB-KW"/>
</dbReference>
<sequence length="345" mass="37091">MASWPTPPPLETKPAVTHSTDMTLRTHVVDFAPAQQAAVRRINAVLARAPRLRTDAWRIDAGQRLSLWLDAAAGAITVPRLRKRGVTVEIVQTDGDQPVPLRILRPEGPPRAVILDIHGGGWVLGSAGLNDRLNAHLARHGFCVVSVDYRLLSERRGIYIEAAISDCLAAAHWTVTNVDRLGAATVFLTGESAGAHLAALTAVALRDQGLIDLVKGCVFTYGVFDLSGTESVRSAGPETLLFNGPTMQADLARLAPERDEAGLRRSDVSPLYAHLTGLPPALFLAGEYDPLFEDSLLMATRWGEASEADLIRVPEVPHGFLHFGGPAARGARGAVRAWLNGRLKS</sequence>
<reference evidence="3 4" key="1">
    <citation type="submission" date="2020-08" db="EMBL/GenBank/DDBJ databases">
        <title>Genomic Encyclopedia of Type Strains, Phase IV (KMG-IV): sequencing the most valuable type-strain genomes for metagenomic binning, comparative biology and taxonomic classification.</title>
        <authorList>
            <person name="Goeker M."/>
        </authorList>
    </citation>
    <scope>NUCLEOTIDE SEQUENCE [LARGE SCALE GENOMIC DNA]</scope>
    <source>
        <strain evidence="3 4">DSM 14878</strain>
    </source>
</reference>
<dbReference type="SUPFAM" id="SSF53474">
    <property type="entry name" value="alpha/beta-Hydrolases"/>
    <property type="match status" value="1"/>
</dbReference>
<comment type="caution">
    <text evidence="3">The sequence shown here is derived from an EMBL/GenBank/DDBJ whole genome shotgun (WGS) entry which is preliminary data.</text>
</comment>
<keyword evidence="1" id="KW-0378">Hydrolase</keyword>
<feature type="domain" description="Alpha/beta hydrolase fold-3" evidence="2">
    <location>
        <begin position="115"/>
        <end position="321"/>
    </location>
</feature>
<dbReference type="PANTHER" id="PTHR48081">
    <property type="entry name" value="AB HYDROLASE SUPERFAMILY PROTEIN C4A8.06C"/>
    <property type="match status" value="1"/>
</dbReference>
<dbReference type="InterPro" id="IPR029058">
    <property type="entry name" value="AB_hydrolase_fold"/>
</dbReference>
<protein>
    <submittedName>
        <fullName evidence="3">Acetyl esterase/lipase</fullName>
    </submittedName>
</protein>
<proteinExistence type="predicted"/>
<evidence type="ECO:0000313" key="3">
    <source>
        <dbReference type="EMBL" id="MBB3871996.1"/>
    </source>
</evidence>
<dbReference type="AlphaFoldDB" id="A0A7W6A2D0"/>
<evidence type="ECO:0000313" key="4">
    <source>
        <dbReference type="Proteomes" id="UP000532936"/>
    </source>
</evidence>